<feature type="compositionally biased region" description="Basic and acidic residues" evidence="2">
    <location>
        <begin position="107"/>
        <end position="118"/>
    </location>
</feature>
<keyword evidence="4" id="KW-1185">Reference proteome</keyword>
<gene>
    <name evidence="3" type="ORF">Ocin01_13185</name>
</gene>
<comment type="similarity">
    <text evidence="1">Belongs to the SNF7 family.</text>
</comment>
<protein>
    <submittedName>
        <fullName evidence="3">Charged multivesicular body protein 2a</fullName>
    </submittedName>
</protein>
<dbReference type="PANTHER" id="PTHR10476">
    <property type="entry name" value="CHARGED MULTIVESICULAR BODY PROTEIN"/>
    <property type="match status" value="1"/>
</dbReference>
<dbReference type="EMBL" id="LJIJ01000968">
    <property type="protein sequence ID" value="ODM93498.1"/>
    <property type="molecule type" value="Genomic_DNA"/>
</dbReference>
<dbReference type="GO" id="GO:0007034">
    <property type="term" value="P:vacuolar transport"/>
    <property type="evidence" value="ECO:0007669"/>
    <property type="project" value="InterPro"/>
</dbReference>
<evidence type="ECO:0000313" key="4">
    <source>
        <dbReference type="Proteomes" id="UP000094527"/>
    </source>
</evidence>
<dbReference type="OMA" id="IMQEFEL"/>
<name>A0A1D2MKK0_ORCCI</name>
<dbReference type="Pfam" id="PF03357">
    <property type="entry name" value="Snf7"/>
    <property type="match status" value="1"/>
</dbReference>
<dbReference type="InterPro" id="IPR005024">
    <property type="entry name" value="Snf7_fam"/>
</dbReference>
<organism evidence="3 4">
    <name type="scientific">Orchesella cincta</name>
    <name type="common">Springtail</name>
    <name type="synonym">Podura cincta</name>
    <dbReference type="NCBI Taxonomy" id="48709"/>
    <lineage>
        <taxon>Eukaryota</taxon>
        <taxon>Metazoa</taxon>
        <taxon>Ecdysozoa</taxon>
        <taxon>Arthropoda</taxon>
        <taxon>Hexapoda</taxon>
        <taxon>Collembola</taxon>
        <taxon>Entomobryomorpha</taxon>
        <taxon>Entomobryoidea</taxon>
        <taxon>Orchesellidae</taxon>
        <taxon>Orchesellinae</taxon>
        <taxon>Orchesella</taxon>
    </lineage>
</organism>
<comment type="caution">
    <text evidence="3">The sequence shown here is derived from an EMBL/GenBank/DDBJ whole genome shotgun (WGS) entry which is preliminary data.</text>
</comment>
<dbReference type="Gene3D" id="6.10.140.1230">
    <property type="match status" value="1"/>
</dbReference>
<dbReference type="STRING" id="48709.A0A1D2MKK0"/>
<evidence type="ECO:0000256" key="1">
    <source>
        <dbReference type="ARBA" id="ARBA00006190"/>
    </source>
</evidence>
<dbReference type="Proteomes" id="UP000094527">
    <property type="component" value="Unassembled WGS sequence"/>
</dbReference>
<proteinExistence type="inferred from homology"/>
<dbReference type="OrthoDB" id="10252926at2759"/>
<feature type="region of interest" description="Disordered" evidence="2">
    <location>
        <begin position="107"/>
        <end position="126"/>
    </location>
</feature>
<evidence type="ECO:0000256" key="2">
    <source>
        <dbReference type="SAM" id="MobiDB-lite"/>
    </source>
</evidence>
<reference evidence="3 4" key="1">
    <citation type="journal article" date="2016" name="Genome Biol. Evol.">
        <title>Gene Family Evolution Reflects Adaptation to Soil Environmental Stressors in the Genome of the Collembolan Orchesella cincta.</title>
        <authorList>
            <person name="Faddeeva-Vakhrusheva A."/>
            <person name="Derks M.F."/>
            <person name="Anvar S.Y."/>
            <person name="Agamennone V."/>
            <person name="Suring W."/>
            <person name="Smit S."/>
            <person name="van Straalen N.M."/>
            <person name="Roelofs D."/>
        </authorList>
    </citation>
    <scope>NUCLEOTIDE SEQUENCE [LARGE SCALE GENOMIC DNA]</scope>
    <source>
        <tissue evidence="3">Mixed pool</tissue>
    </source>
</reference>
<dbReference type="AlphaFoldDB" id="A0A1D2MKK0"/>
<accession>A0A1D2MKK0</accession>
<sequence length="142" mass="15825">MTANIQAVAMKVQTLRSQNAMTEAIRGVTKAMQRMNKQLNLPQITKILQEFEKQSEIMETKEEMMGEVVYDALGGDNDEESKALVAQVLDELGLQIGDQLAALPTAERRLETPGRNQREPIASAVSDVDADLQARLDNLRRE</sequence>
<evidence type="ECO:0000313" key="3">
    <source>
        <dbReference type="EMBL" id="ODM93498.1"/>
    </source>
</evidence>